<evidence type="ECO:0000313" key="2">
    <source>
        <dbReference type="EMBL" id="MBR0668153.1"/>
    </source>
</evidence>
<proteinExistence type="predicted"/>
<keyword evidence="3" id="KW-1185">Reference proteome</keyword>
<evidence type="ECO:0000259" key="1">
    <source>
        <dbReference type="SMART" id="SM00460"/>
    </source>
</evidence>
<dbReference type="Gene3D" id="3.10.620.30">
    <property type="match status" value="1"/>
</dbReference>
<evidence type="ECO:0000313" key="3">
    <source>
        <dbReference type="Proteomes" id="UP001196870"/>
    </source>
</evidence>
<dbReference type="InterPro" id="IPR038765">
    <property type="entry name" value="Papain-like_cys_pep_sf"/>
</dbReference>
<gene>
    <name evidence="2" type="ORF">GXW71_27615</name>
</gene>
<dbReference type="Pfam" id="PF01841">
    <property type="entry name" value="Transglut_core"/>
    <property type="match status" value="1"/>
</dbReference>
<reference evidence="3" key="1">
    <citation type="journal article" date="2021" name="Syst. Appl. Microbiol.">
        <title>Roseomonas hellenica sp. nov., isolated from roots of wild-growing Alkanna tinctoria.</title>
        <authorList>
            <person name="Rat A."/>
            <person name="Naranjo H.D."/>
            <person name="Lebbe L."/>
            <person name="Cnockaert M."/>
            <person name="Krigas N."/>
            <person name="Grigoriadou K."/>
            <person name="Maloupa E."/>
            <person name="Willems A."/>
        </authorList>
    </citation>
    <scope>NUCLEOTIDE SEQUENCE [LARGE SCALE GENOMIC DNA]</scope>
    <source>
        <strain evidence="3">LMG 31523</strain>
    </source>
</reference>
<name>A0ABS5F6V0_9PROT</name>
<sequence length="296" mass="31548">MLYRLRHTTRYVYASPVDLAAHVLHLTPRALPGQRVLSAALHPRPDAARLTAGFDHFGNPVSRLFLEGSHAEFEVTAEAMVDVGFPAPPPAAATFAWESVAAAARAGGEGAWQAAEFLFPSAMAPADAAVGAYAAPSFPPGRPVLAGLLDLNARIKRDFAFRPGATDIATPVSRVLAARAGVCQDFSHLMIVGLRALGLPARYVSGYLRTRPPPGQRRRVGADASHAWVGCWLGPARGWVDLDPTNDLVVRDEHVVLGWGRDYRDVSPVRGVILGGGEHSLSVGVDLEPLPEAAIR</sequence>
<dbReference type="InterPro" id="IPR013589">
    <property type="entry name" value="Bac_transglu_N"/>
</dbReference>
<dbReference type="Pfam" id="PF08379">
    <property type="entry name" value="Bact_transglu_N"/>
    <property type="match status" value="1"/>
</dbReference>
<dbReference type="PANTHER" id="PTHR33490:SF7">
    <property type="entry name" value="BLR2979 PROTEIN"/>
    <property type="match status" value="1"/>
</dbReference>
<dbReference type="PANTHER" id="PTHR33490">
    <property type="entry name" value="BLR5614 PROTEIN-RELATED"/>
    <property type="match status" value="1"/>
</dbReference>
<dbReference type="EMBL" id="JAAGBB010000049">
    <property type="protein sequence ID" value="MBR0668153.1"/>
    <property type="molecule type" value="Genomic_DNA"/>
</dbReference>
<comment type="caution">
    <text evidence="2">The sequence shown here is derived from an EMBL/GenBank/DDBJ whole genome shotgun (WGS) entry which is preliminary data.</text>
</comment>
<protein>
    <submittedName>
        <fullName evidence="2">Transglutaminase family protein</fullName>
    </submittedName>
</protein>
<dbReference type="SMART" id="SM00460">
    <property type="entry name" value="TGc"/>
    <property type="match status" value="1"/>
</dbReference>
<dbReference type="RefSeq" id="WP_211855929.1">
    <property type="nucleotide sequence ID" value="NZ_JAAGBB010000049.1"/>
</dbReference>
<dbReference type="Proteomes" id="UP001196870">
    <property type="component" value="Unassembled WGS sequence"/>
</dbReference>
<dbReference type="SUPFAM" id="SSF54001">
    <property type="entry name" value="Cysteine proteinases"/>
    <property type="match status" value="1"/>
</dbReference>
<dbReference type="InterPro" id="IPR002931">
    <property type="entry name" value="Transglutaminase-like"/>
</dbReference>
<organism evidence="2 3">
    <name type="scientific">Plastoroseomonas hellenica</name>
    <dbReference type="NCBI Taxonomy" id="2687306"/>
    <lineage>
        <taxon>Bacteria</taxon>
        <taxon>Pseudomonadati</taxon>
        <taxon>Pseudomonadota</taxon>
        <taxon>Alphaproteobacteria</taxon>
        <taxon>Acetobacterales</taxon>
        <taxon>Acetobacteraceae</taxon>
        <taxon>Plastoroseomonas</taxon>
    </lineage>
</organism>
<feature type="domain" description="Transglutaminase-like" evidence="1">
    <location>
        <begin position="175"/>
        <end position="246"/>
    </location>
</feature>
<accession>A0ABS5F6V0</accession>